<feature type="coiled-coil region" evidence="1">
    <location>
        <begin position="39"/>
        <end position="71"/>
    </location>
</feature>
<name>A0A2M7E6X4_9BACT</name>
<organism evidence="2 3">
    <name type="scientific">bacterium (Candidatus Ratteibacteria) CG01_land_8_20_14_3_00_40_19</name>
    <dbReference type="NCBI Taxonomy" id="2014290"/>
    <lineage>
        <taxon>Bacteria</taxon>
        <taxon>Candidatus Ratteibacteria</taxon>
    </lineage>
</organism>
<gene>
    <name evidence="2" type="ORF">COS11_07120</name>
</gene>
<dbReference type="AlphaFoldDB" id="A0A2M7E6X4"/>
<dbReference type="Proteomes" id="UP000228886">
    <property type="component" value="Unassembled WGS sequence"/>
</dbReference>
<sequence length="72" mass="8331">MIEKGGKMVSERAKRVVFILLSVFVFVFFLQPVSFGKTEKKKEEVSAKKKAELEREEQEKLINEKRAALNNT</sequence>
<accession>A0A2M7E6X4</accession>
<feature type="non-terminal residue" evidence="2">
    <location>
        <position position="72"/>
    </location>
</feature>
<protein>
    <submittedName>
        <fullName evidence="2">Uncharacterized protein</fullName>
    </submittedName>
</protein>
<evidence type="ECO:0000313" key="2">
    <source>
        <dbReference type="EMBL" id="PIV63497.1"/>
    </source>
</evidence>
<evidence type="ECO:0000313" key="3">
    <source>
        <dbReference type="Proteomes" id="UP000228886"/>
    </source>
</evidence>
<keyword evidence="1" id="KW-0175">Coiled coil</keyword>
<comment type="caution">
    <text evidence="2">The sequence shown here is derived from an EMBL/GenBank/DDBJ whole genome shotgun (WGS) entry which is preliminary data.</text>
</comment>
<reference evidence="3" key="1">
    <citation type="submission" date="2017-09" db="EMBL/GenBank/DDBJ databases">
        <title>Depth-based differentiation of microbial function through sediment-hosted aquifers and enrichment of novel symbionts in the deep terrestrial subsurface.</title>
        <authorList>
            <person name="Probst A.J."/>
            <person name="Ladd B."/>
            <person name="Jarett J.K."/>
            <person name="Geller-Mcgrath D.E."/>
            <person name="Sieber C.M.K."/>
            <person name="Emerson J.B."/>
            <person name="Anantharaman K."/>
            <person name="Thomas B.C."/>
            <person name="Malmstrom R."/>
            <person name="Stieglmeier M."/>
            <person name="Klingl A."/>
            <person name="Woyke T."/>
            <person name="Ryan C.M."/>
            <person name="Banfield J.F."/>
        </authorList>
    </citation>
    <scope>NUCLEOTIDE SEQUENCE [LARGE SCALE GENOMIC DNA]</scope>
</reference>
<proteinExistence type="predicted"/>
<evidence type="ECO:0000256" key="1">
    <source>
        <dbReference type="SAM" id="Coils"/>
    </source>
</evidence>
<dbReference type="EMBL" id="PETL01000341">
    <property type="protein sequence ID" value="PIV63497.1"/>
    <property type="molecule type" value="Genomic_DNA"/>
</dbReference>